<feature type="transmembrane region" description="Helical" evidence="2">
    <location>
        <begin position="213"/>
        <end position="236"/>
    </location>
</feature>
<keyword evidence="2" id="KW-1133">Transmembrane helix</keyword>
<dbReference type="EMBL" id="CP141890">
    <property type="protein sequence ID" value="WRT70194.1"/>
    <property type="molecule type" value="Genomic_DNA"/>
</dbReference>
<gene>
    <name evidence="3" type="ORF">IL334_007188</name>
</gene>
<dbReference type="Proteomes" id="UP001329825">
    <property type="component" value="Chromosome 10"/>
</dbReference>
<evidence type="ECO:0000313" key="3">
    <source>
        <dbReference type="EMBL" id="WRT70194.1"/>
    </source>
</evidence>
<dbReference type="RefSeq" id="XP_062794933.1">
    <property type="nucleotide sequence ID" value="XM_062938882.1"/>
</dbReference>
<sequence>MPSRRESDYESDGDEGDKRESHTYPPRQSMSKKNRESKLERDEQDSGIDSEIDLTDIDDPVNPVIKEKDQGEKGKRRRIMDYQTYEEKCRLVHSSYLKRESTWSKTNCHGIFNCFGKFIIYWKKFWSSKWWKWIIRNMPYSLSIIMIILGLIVSLSGPIINVFMVELDQVKYGSLGGCKVDEEGKTIDQGCTTQILYDGPPSVGLWSTKTLSIILPCYGIVAILQLSFQMYTFIFIRHRFIKHCCSDPESLSPKNVERELKQRRLRSLRYFERSMDISGSAYLVLTLIFTAWVSQTGNNNADGKSGWDMAIFLAISPFLWLFSRLSYRSRWAYFADSFKSQKQSDDMGWDDQKDGPPAYEDTRLVCSRYEDEGGQGGQVQGPGARSRR</sequence>
<feature type="region of interest" description="Disordered" evidence="1">
    <location>
        <begin position="1"/>
        <end position="77"/>
    </location>
</feature>
<evidence type="ECO:0000313" key="4">
    <source>
        <dbReference type="Proteomes" id="UP001329825"/>
    </source>
</evidence>
<keyword evidence="2" id="KW-0812">Transmembrane</keyword>
<accession>A0ABZ1D7Z5</accession>
<evidence type="ECO:0000256" key="2">
    <source>
        <dbReference type="SAM" id="Phobius"/>
    </source>
</evidence>
<organism evidence="3 4">
    <name type="scientific">Kwoniella shivajii</name>
    <dbReference type="NCBI Taxonomy" id="564305"/>
    <lineage>
        <taxon>Eukaryota</taxon>
        <taxon>Fungi</taxon>
        <taxon>Dikarya</taxon>
        <taxon>Basidiomycota</taxon>
        <taxon>Agaricomycotina</taxon>
        <taxon>Tremellomycetes</taxon>
        <taxon>Tremellales</taxon>
        <taxon>Cryptococcaceae</taxon>
        <taxon>Kwoniella</taxon>
    </lineage>
</organism>
<feature type="transmembrane region" description="Helical" evidence="2">
    <location>
        <begin position="274"/>
        <end position="293"/>
    </location>
</feature>
<keyword evidence="2" id="KW-0472">Membrane</keyword>
<feature type="transmembrane region" description="Helical" evidence="2">
    <location>
        <begin position="305"/>
        <end position="322"/>
    </location>
</feature>
<dbReference type="GeneID" id="87959318"/>
<keyword evidence="4" id="KW-1185">Reference proteome</keyword>
<evidence type="ECO:0000256" key="1">
    <source>
        <dbReference type="SAM" id="MobiDB-lite"/>
    </source>
</evidence>
<protein>
    <submittedName>
        <fullName evidence="3">Uncharacterized protein</fullName>
    </submittedName>
</protein>
<reference evidence="3 4" key="1">
    <citation type="submission" date="2024-01" db="EMBL/GenBank/DDBJ databases">
        <title>Comparative genomics of Cryptococcus and Kwoniella reveals pathogenesis evolution and contrasting modes of karyotype evolution via chromosome fusion or intercentromeric recombination.</title>
        <authorList>
            <person name="Coelho M.A."/>
            <person name="David-Palma M."/>
            <person name="Shea T."/>
            <person name="Bowers K."/>
            <person name="McGinley-Smith S."/>
            <person name="Mohammad A.W."/>
            <person name="Gnirke A."/>
            <person name="Yurkov A.M."/>
            <person name="Nowrousian M."/>
            <person name="Sun S."/>
            <person name="Cuomo C.A."/>
            <person name="Heitman J."/>
        </authorList>
    </citation>
    <scope>NUCLEOTIDE SEQUENCE [LARGE SCALE GENOMIC DNA]</scope>
    <source>
        <strain evidence="3">CBS 11374</strain>
    </source>
</reference>
<feature type="transmembrane region" description="Helical" evidence="2">
    <location>
        <begin position="140"/>
        <end position="164"/>
    </location>
</feature>
<proteinExistence type="predicted"/>
<feature type="compositionally biased region" description="Acidic residues" evidence="1">
    <location>
        <begin position="42"/>
        <end position="59"/>
    </location>
</feature>
<name>A0ABZ1D7Z5_9TREE</name>